<dbReference type="AlphaFoldDB" id="A0A0A9FUV4"/>
<protein>
    <submittedName>
        <fullName evidence="1">Uncharacterized protein</fullName>
    </submittedName>
</protein>
<dbReference type="EMBL" id="GBRH01181286">
    <property type="protein sequence ID" value="JAE16610.1"/>
    <property type="molecule type" value="Transcribed_RNA"/>
</dbReference>
<organism evidence="1">
    <name type="scientific">Arundo donax</name>
    <name type="common">Giant reed</name>
    <name type="synonym">Donax arundinaceus</name>
    <dbReference type="NCBI Taxonomy" id="35708"/>
    <lineage>
        <taxon>Eukaryota</taxon>
        <taxon>Viridiplantae</taxon>
        <taxon>Streptophyta</taxon>
        <taxon>Embryophyta</taxon>
        <taxon>Tracheophyta</taxon>
        <taxon>Spermatophyta</taxon>
        <taxon>Magnoliopsida</taxon>
        <taxon>Liliopsida</taxon>
        <taxon>Poales</taxon>
        <taxon>Poaceae</taxon>
        <taxon>PACMAD clade</taxon>
        <taxon>Arundinoideae</taxon>
        <taxon>Arundineae</taxon>
        <taxon>Arundo</taxon>
    </lineage>
</organism>
<reference evidence="1" key="1">
    <citation type="submission" date="2014-09" db="EMBL/GenBank/DDBJ databases">
        <authorList>
            <person name="Magalhaes I.L.F."/>
            <person name="Oliveira U."/>
            <person name="Santos F.R."/>
            <person name="Vidigal T.H.D.A."/>
            <person name="Brescovit A.D."/>
            <person name="Santos A.J."/>
        </authorList>
    </citation>
    <scope>NUCLEOTIDE SEQUENCE</scope>
    <source>
        <tissue evidence="1">Shoot tissue taken approximately 20 cm above the soil surface</tissue>
    </source>
</reference>
<sequence>MPPLASITSRGTNSAWRKSSMRGTNGIVTLASGKNRRRLVLTKLYFTETSAPRLQTSGSLTLRSFVSL</sequence>
<evidence type="ECO:0000313" key="1">
    <source>
        <dbReference type="EMBL" id="JAE16610.1"/>
    </source>
</evidence>
<proteinExistence type="predicted"/>
<reference evidence="1" key="2">
    <citation type="journal article" date="2015" name="Data Brief">
        <title>Shoot transcriptome of the giant reed, Arundo donax.</title>
        <authorList>
            <person name="Barrero R.A."/>
            <person name="Guerrero F.D."/>
            <person name="Moolhuijzen P."/>
            <person name="Goolsby J.A."/>
            <person name="Tidwell J."/>
            <person name="Bellgard S.E."/>
            <person name="Bellgard M.I."/>
        </authorList>
    </citation>
    <scope>NUCLEOTIDE SEQUENCE</scope>
    <source>
        <tissue evidence="1">Shoot tissue taken approximately 20 cm above the soil surface</tissue>
    </source>
</reference>
<accession>A0A0A9FUV4</accession>
<name>A0A0A9FUV4_ARUDO</name>